<dbReference type="STRING" id="1314771.A0A197JSM6"/>
<keyword evidence="1 4" id="KW-0963">Cytoplasm</keyword>
<dbReference type="PANTHER" id="PTHR32194">
    <property type="entry name" value="METALLOPROTEASE TLDD"/>
    <property type="match status" value="1"/>
</dbReference>
<sequence>MDHFPTNWGNPRSEDVDNYNTYPVASHSGTVPHSVRQIAGFGHAAGHPTSHTQQPVVTGTSVLGIKYKGGVMMAADNLASYGSLARFRDVERLHKVADFTVLGASGDMSDYQYVKHLLDSQMIKEYNADDGHTLATPNIYEYLWRVMYNRRSKMNPLWNTFVLGGVHKGESFLGAIDLKGTPYQSPSIATGFGSHLAQPILRKEIENRGGEENITQEDAAQILKKCMKVLFYRDARSMNKFQLARISAEGVEISEPMSVETEWAFAEKIRGYGA</sequence>
<comment type="subcellular location">
    <subcellularLocation>
        <location evidence="4">Cytoplasm</location>
    </subcellularLocation>
    <subcellularLocation>
        <location evidence="4">Nucleus</location>
    </subcellularLocation>
</comment>
<dbReference type="InterPro" id="IPR016050">
    <property type="entry name" value="Proteasome_bsu_CS"/>
</dbReference>
<organism evidence="5 6">
    <name type="scientific">Linnemannia elongata AG-77</name>
    <dbReference type="NCBI Taxonomy" id="1314771"/>
    <lineage>
        <taxon>Eukaryota</taxon>
        <taxon>Fungi</taxon>
        <taxon>Fungi incertae sedis</taxon>
        <taxon>Mucoromycota</taxon>
        <taxon>Mortierellomycotina</taxon>
        <taxon>Mortierellomycetes</taxon>
        <taxon>Mortierellales</taxon>
        <taxon>Mortierellaceae</taxon>
        <taxon>Linnemannia</taxon>
    </lineage>
</organism>
<dbReference type="AlphaFoldDB" id="A0A197JSM6"/>
<dbReference type="OrthoDB" id="10248542at2759"/>
<dbReference type="InterPro" id="IPR016295">
    <property type="entry name" value="Proteasome_beta4"/>
</dbReference>
<keyword evidence="2 4" id="KW-0647">Proteasome</keyword>
<proteinExistence type="inferred from homology"/>
<evidence type="ECO:0000256" key="1">
    <source>
        <dbReference type="ARBA" id="ARBA00022490"/>
    </source>
</evidence>
<name>A0A197JSM6_9FUNG</name>
<dbReference type="InterPro" id="IPR001353">
    <property type="entry name" value="Proteasome_sua/b"/>
</dbReference>
<evidence type="ECO:0000313" key="6">
    <source>
        <dbReference type="Proteomes" id="UP000078512"/>
    </source>
</evidence>
<evidence type="ECO:0000256" key="3">
    <source>
        <dbReference type="ARBA" id="ARBA00023242"/>
    </source>
</evidence>
<comment type="function">
    <text evidence="4">Non-catalytic component of the proteasome.</text>
</comment>
<dbReference type="PROSITE" id="PS00854">
    <property type="entry name" value="PROTEASOME_BETA_1"/>
    <property type="match status" value="1"/>
</dbReference>
<keyword evidence="3 4" id="KW-0539">Nucleus</keyword>
<protein>
    <recommendedName>
        <fullName evidence="4">Proteasome subunit beta</fullName>
    </recommendedName>
</protein>
<dbReference type="Proteomes" id="UP000078512">
    <property type="component" value="Unassembled WGS sequence"/>
</dbReference>
<dbReference type="SUPFAM" id="SSF56235">
    <property type="entry name" value="N-terminal nucleophile aminohydrolases (Ntn hydrolases)"/>
    <property type="match status" value="1"/>
</dbReference>
<evidence type="ECO:0000256" key="2">
    <source>
        <dbReference type="ARBA" id="ARBA00022942"/>
    </source>
</evidence>
<dbReference type="PIRSF" id="PIRSF001213">
    <property type="entry name" value="Psome_endopept_beta"/>
    <property type="match status" value="1"/>
</dbReference>
<dbReference type="Pfam" id="PF00227">
    <property type="entry name" value="Proteasome"/>
    <property type="match status" value="1"/>
</dbReference>
<dbReference type="CDD" id="cd03760">
    <property type="entry name" value="proteasome_beta_type_4"/>
    <property type="match status" value="1"/>
</dbReference>
<dbReference type="GO" id="GO:0051603">
    <property type="term" value="P:proteolysis involved in protein catabolic process"/>
    <property type="evidence" value="ECO:0007669"/>
    <property type="project" value="InterPro"/>
</dbReference>
<dbReference type="Gene3D" id="3.60.20.10">
    <property type="entry name" value="Glutamine Phosphoribosylpyrophosphate, subunit 1, domain 1"/>
    <property type="match status" value="1"/>
</dbReference>
<dbReference type="InterPro" id="IPR023333">
    <property type="entry name" value="Proteasome_suB-type"/>
</dbReference>
<dbReference type="PROSITE" id="PS51476">
    <property type="entry name" value="PROTEASOME_BETA_2"/>
    <property type="match status" value="1"/>
</dbReference>
<dbReference type="PANTHER" id="PTHR32194:SF6">
    <property type="entry name" value="PROTEASOME SUBUNIT BETA"/>
    <property type="match status" value="1"/>
</dbReference>
<dbReference type="GO" id="GO:0005634">
    <property type="term" value="C:nucleus"/>
    <property type="evidence" value="ECO:0007669"/>
    <property type="project" value="UniProtKB-SubCell"/>
</dbReference>
<reference evidence="5 6" key="1">
    <citation type="submission" date="2016-05" db="EMBL/GenBank/DDBJ databases">
        <title>Genome sequencing reveals origins of a unique bacterial endosymbiosis in the earliest lineages of terrestrial Fungi.</title>
        <authorList>
            <consortium name="DOE Joint Genome Institute"/>
            <person name="Uehling J."/>
            <person name="Gryganskyi A."/>
            <person name="Hameed K."/>
            <person name="Tschaplinski T."/>
            <person name="Misztal P."/>
            <person name="Wu S."/>
            <person name="Desiro A."/>
            <person name="Vande Pol N."/>
            <person name="Du Z.-Y."/>
            <person name="Zienkiewicz A."/>
            <person name="Zienkiewicz K."/>
            <person name="Morin E."/>
            <person name="Tisserant E."/>
            <person name="Splivallo R."/>
            <person name="Hainaut M."/>
            <person name="Henrissat B."/>
            <person name="Ohm R."/>
            <person name="Kuo A."/>
            <person name="Yan J."/>
            <person name="Lipzen A."/>
            <person name="Nolan M."/>
            <person name="Labutti K."/>
            <person name="Barry K."/>
            <person name="Goldstein A."/>
            <person name="Labbe J."/>
            <person name="Schadt C."/>
            <person name="Tuskan G."/>
            <person name="Grigoriev I."/>
            <person name="Martin F."/>
            <person name="Vilgalys R."/>
            <person name="Bonito G."/>
        </authorList>
    </citation>
    <scope>NUCLEOTIDE SEQUENCE [LARGE SCALE GENOMIC DNA]</scope>
    <source>
        <strain evidence="5 6">AG-77</strain>
    </source>
</reference>
<keyword evidence="6" id="KW-1185">Reference proteome</keyword>
<dbReference type="GO" id="GO:0019774">
    <property type="term" value="C:proteasome core complex, beta-subunit complex"/>
    <property type="evidence" value="ECO:0007669"/>
    <property type="project" value="UniProtKB-UniRule"/>
</dbReference>
<evidence type="ECO:0000256" key="4">
    <source>
        <dbReference type="PIRNR" id="PIRNR001213"/>
    </source>
</evidence>
<dbReference type="GO" id="GO:0005737">
    <property type="term" value="C:cytoplasm"/>
    <property type="evidence" value="ECO:0007669"/>
    <property type="project" value="UniProtKB-SubCell"/>
</dbReference>
<dbReference type="InterPro" id="IPR029055">
    <property type="entry name" value="Ntn_hydrolases_N"/>
</dbReference>
<dbReference type="FunFam" id="3.60.20.10:FF:000014">
    <property type="entry name" value="Proteasome subunit beta type-7"/>
    <property type="match status" value="1"/>
</dbReference>
<dbReference type="EMBL" id="KV442052">
    <property type="protein sequence ID" value="OAQ27968.1"/>
    <property type="molecule type" value="Genomic_DNA"/>
</dbReference>
<comment type="similarity">
    <text evidence="4">Belongs to the peptidase T1B family.</text>
</comment>
<gene>
    <name evidence="5" type="ORF">K457DRAFT_139093</name>
</gene>
<evidence type="ECO:0000313" key="5">
    <source>
        <dbReference type="EMBL" id="OAQ27968.1"/>
    </source>
</evidence>
<accession>A0A197JSM6</accession>